<organism evidence="1 2">
    <name type="scientific">Nephila pilipes</name>
    <name type="common">Giant wood spider</name>
    <name type="synonym">Nephila maculata</name>
    <dbReference type="NCBI Taxonomy" id="299642"/>
    <lineage>
        <taxon>Eukaryota</taxon>
        <taxon>Metazoa</taxon>
        <taxon>Ecdysozoa</taxon>
        <taxon>Arthropoda</taxon>
        <taxon>Chelicerata</taxon>
        <taxon>Arachnida</taxon>
        <taxon>Araneae</taxon>
        <taxon>Araneomorphae</taxon>
        <taxon>Entelegynae</taxon>
        <taxon>Araneoidea</taxon>
        <taxon>Nephilidae</taxon>
        <taxon>Nephila</taxon>
    </lineage>
</organism>
<dbReference type="EMBL" id="BMAW01035764">
    <property type="protein sequence ID" value="GFU41072.1"/>
    <property type="molecule type" value="Genomic_DNA"/>
</dbReference>
<protein>
    <submittedName>
        <fullName evidence="1">Uncharacterized protein</fullName>
    </submittedName>
</protein>
<dbReference type="Proteomes" id="UP000887013">
    <property type="component" value="Unassembled WGS sequence"/>
</dbReference>
<dbReference type="OrthoDB" id="8065943at2759"/>
<dbReference type="AlphaFoldDB" id="A0A8X6UQZ7"/>
<gene>
    <name evidence="1" type="ORF">NPIL_603811</name>
</gene>
<accession>A0A8X6UQZ7</accession>
<comment type="caution">
    <text evidence="1">The sequence shown here is derived from an EMBL/GenBank/DDBJ whole genome shotgun (WGS) entry which is preliminary data.</text>
</comment>
<sequence>GSGHISKLYPDKHRSPKCISYENFDRKSNVCPQNPVPGSSNVNNVYKVTPLTTTCKGVQIFTKILLSLIDTVSQVPLMKENV</sequence>
<evidence type="ECO:0000313" key="1">
    <source>
        <dbReference type="EMBL" id="GFU41072.1"/>
    </source>
</evidence>
<keyword evidence="2" id="KW-1185">Reference proteome</keyword>
<name>A0A8X6UQZ7_NEPPI</name>
<feature type="non-terminal residue" evidence="1">
    <location>
        <position position="1"/>
    </location>
</feature>
<reference evidence="1" key="1">
    <citation type="submission" date="2020-08" db="EMBL/GenBank/DDBJ databases">
        <title>Multicomponent nature underlies the extraordinary mechanical properties of spider dragline silk.</title>
        <authorList>
            <person name="Kono N."/>
            <person name="Nakamura H."/>
            <person name="Mori M."/>
            <person name="Yoshida Y."/>
            <person name="Ohtoshi R."/>
            <person name="Malay A.D."/>
            <person name="Moran D.A.P."/>
            <person name="Tomita M."/>
            <person name="Numata K."/>
            <person name="Arakawa K."/>
        </authorList>
    </citation>
    <scope>NUCLEOTIDE SEQUENCE</scope>
</reference>
<evidence type="ECO:0000313" key="2">
    <source>
        <dbReference type="Proteomes" id="UP000887013"/>
    </source>
</evidence>
<proteinExistence type="predicted"/>